<dbReference type="AlphaFoldDB" id="A0A9D4JPH9"/>
<dbReference type="Proteomes" id="UP000828390">
    <property type="component" value="Unassembled WGS sequence"/>
</dbReference>
<sequence length="135" mass="15414">MEIASYLVLETLKSSLLQGIGRDIARCMERNENLQDLKTAICDLRLSCPELEFIAHRKYLDRCSTTDCMKQYPSYRQMVTMTFKPDSKIQQLMIPSIKLGNLFVAGHKPKDEFSGNTILNVLNKQMYTVKAGDDS</sequence>
<reference evidence="1" key="1">
    <citation type="journal article" date="2019" name="bioRxiv">
        <title>The Genome of the Zebra Mussel, Dreissena polymorpha: A Resource for Invasive Species Research.</title>
        <authorList>
            <person name="McCartney M.A."/>
            <person name="Auch B."/>
            <person name="Kono T."/>
            <person name="Mallez S."/>
            <person name="Zhang Y."/>
            <person name="Obille A."/>
            <person name="Becker A."/>
            <person name="Abrahante J.E."/>
            <person name="Garbe J."/>
            <person name="Badalamenti J.P."/>
            <person name="Herman A."/>
            <person name="Mangelson H."/>
            <person name="Liachko I."/>
            <person name="Sullivan S."/>
            <person name="Sone E.D."/>
            <person name="Koren S."/>
            <person name="Silverstein K.A.T."/>
            <person name="Beckman K.B."/>
            <person name="Gohl D.M."/>
        </authorList>
    </citation>
    <scope>NUCLEOTIDE SEQUENCE</scope>
    <source>
        <strain evidence="1">Duluth1</strain>
        <tissue evidence="1">Whole animal</tissue>
    </source>
</reference>
<evidence type="ECO:0000313" key="1">
    <source>
        <dbReference type="EMBL" id="KAH3817969.1"/>
    </source>
</evidence>
<name>A0A9D4JPH9_DREPO</name>
<organism evidence="1 2">
    <name type="scientific">Dreissena polymorpha</name>
    <name type="common">Zebra mussel</name>
    <name type="synonym">Mytilus polymorpha</name>
    <dbReference type="NCBI Taxonomy" id="45954"/>
    <lineage>
        <taxon>Eukaryota</taxon>
        <taxon>Metazoa</taxon>
        <taxon>Spiralia</taxon>
        <taxon>Lophotrochozoa</taxon>
        <taxon>Mollusca</taxon>
        <taxon>Bivalvia</taxon>
        <taxon>Autobranchia</taxon>
        <taxon>Heteroconchia</taxon>
        <taxon>Euheterodonta</taxon>
        <taxon>Imparidentia</taxon>
        <taxon>Neoheterodontei</taxon>
        <taxon>Myida</taxon>
        <taxon>Dreissenoidea</taxon>
        <taxon>Dreissenidae</taxon>
        <taxon>Dreissena</taxon>
    </lineage>
</organism>
<accession>A0A9D4JPH9</accession>
<comment type="caution">
    <text evidence="1">The sequence shown here is derived from an EMBL/GenBank/DDBJ whole genome shotgun (WGS) entry which is preliminary data.</text>
</comment>
<evidence type="ECO:0000313" key="2">
    <source>
        <dbReference type="Proteomes" id="UP000828390"/>
    </source>
</evidence>
<proteinExistence type="predicted"/>
<protein>
    <submittedName>
        <fullName evidence="1">Uncharacterized protein</fullName>
    </submittedName>
</protein>
<reference evidence="1" key="2">
    <citation type="submission" date="2020-11" db="EMBL/GenBank/DDBJ databases">
        <authorList>
            <person name="McCartney M.A."/>
            <person name="Auch B."/>
            <person name="Kono T."/>
            <person name="Mallez S."/>
            <person name="Becker A."/>
            <person name="Gohl D.M."/>
            <person name="Silverstein K.A.T."/>
            <person name="Koren S."/>
            <person name="Bechman K.B."/>
            <person name="Herman A."/>
            <person name="Abrahante J.E."/>
            <person name="Garbe J."/>
        </authorList>
    </citation>
    <scope>NUCLEOTIDE SEQUENCE</scope>
    <source>
        <strain evidence="1">Duluth1</strain>
        <tissue evidence="1">Whole animal</tissue>
    </source>
</reference>
<dbReference type="EMBL" id="JAIWYP010000005">
    <property type="protein sequence ID" value="KAH3817969.1"/>
    <property type="molecule type" value="Genomic_DNA"/>
</dbReference>
<keyword evidence="2" id="KW-1185">Reference proteome</keyword>
<gene>
    <name evidence="1" type="ORF">DPMN_119554</name>
</gene>